<organism evidence="3 4">
    <name type="scientific">Helianthus annuus</name>
    <name type="common">Common sunflower</name>
    <dbReference type="NCBI Taxonomy" id="4232"/>
    <lineage>
        <taxon>Eukaryota</taxon>
        <taxon>Viridiplantae</taxon>
        <taxon>Streptophyta</taxon>
        <taxon>Embryophyta</taxon>
        <taxon>Tracheophyta</taxon>
        <taxon>Spermatophyta</taxon>
        <taxon>Magnoliopsida</taxon>
        <taxon>eudicotyledons</taxon>
        <taxon>Gunneridae</taxon>
        <taxon>Pentapetalae</taxon>
        <taxon>asterids</taxon>
        <taxon>campanulids</taxon>
        <taxon>Asterales</taxon>
        <taxon>Asteraceae</taxon>
        <taxon>Asteroideae</taxon>
        <taxon>Heliantheae alliance</taxon>
        <taxon>Heliantheae</taxon>
        <taxon>Helianthus</taxon>
    </lineage>
</organism>
<dbReference type="InterPro" id="IPR012292">
    <property type="entry name" value="Globin/Proto"/>
</dbReference>
<protein>
    <submittedName>
        <fullName evidence="3">Uncharacterized protein</fullName>
    </submittedName>
</protein>
<evidence type="ECO:0000313" key="4">
    <source>
        <dbReference type="Proteomes" id="UP000215914"/>
    </source>
</evidence>
<dbReference type="GO" id="GO:0005344">
    <property type="term" value="F:oxygen carrier activity"/>
    <property type="evidence" value="ECO:0007669"/>
    <property type="project" value="UniProtKB-KW"/>
</dbReference>
<reference evidence="4" key="1">
    <citation type="journal article" date="2017" name="Nature">
        <title>The sunflower genome provides insights into oil metabolism, flowering and Asterid evolution.</title>
        <authorList>
            <person name="Badouin H."/>
            <person name="Gouzy J."/>
            <person name="Grassa C.J."/>
            <person name="Murat F."/>
            <person name="Staton S.E."/>
            <person name="Cottret L."/>
            <person name="Lelandais-Briere C."/>
            <person name="Owens G.L."/>
            <person name="Carrere S."/>
            <person name="Mayjonade B."/>
            <person name="Legrand L."/>
            <person name="Gill N."/>
            <person name="Kane N.C."/>
            <person name="Bowers J.E."/>
            <person name="Hubner S."/>
            <person name="Bellec A."/>
            <person name="Berard A."/>
            <person name="Berges H."/>
            <person name="Blanchet N."/>
            <person name="Boniface M.C."/>
            <person name="Brunel D."/>
            <person name="Catrice O."/>
            <person name="Chaidir N."/>
            <person name="Claudel C."/>
            <person name="Donnadieu C."/>
            <person name="Faraut T."/>
            <person name="Fievet G."/>
            <person name="Helmstetter N."/>
            <person name="King M."/>
            <person name="Knapp S.J."/>
            <person name="Lai Z."/>
            <person name="Le Paslier M.C."/>
            <person name="Lippi Y."/>
            <person name="Lorenzon L."/>
            <person name="Mandel J.R."/>
            <person name="Marage G."/>
            <person name="Marchand G."/>
            <person name="Marquand E."/>
            <person name="Bret-Mestries E."/>
            <person name="Morien E."/>
            <person name="Nambeesan S."/>
            <person name="Nguyen T."/>
            <person name="Pegot-Espagnet P."/>
            <person name="Pouilly N."/>
            <person name="Raftis F."/>
            <person name="Sallet E."/>
            <person name="Schiex T."/>
            <person name="Thomas J."/>
            <person name="Vandecasteele C."/>
            <person name="Vares D."/>
            <person name="Vear F."/>
            <person name="Vautrin S."/>
            <person name="Crespi M."/>
            <person name="Mangin B."/>
            <person name="Burke J.M."/>
            <person name="Salse J."/>
            <person name="Munos S."/>
            <person name="Vincourt P."/>
            <person name="Rieseberg L.H."/>
            <person name="Langlade N.B."/>
        </authorList>
    </citation>
    <scope>NUCLEOTIDE SEQUENCE [LARGE SCALE GENOMIC DNA]</scope>
    <source>
        <strain evidence="4">cv. SF193</strain>
    </source>
</reference>
<dbReference type="AlphaFoldDB" id="A0A251UEA3"/>
<dbReference type="PANTHER" id="PTHR47366:SF1">
    <property type="entry name" value="TWO-ON-TWO HEMOGLOBIN-3"/>
    <property type="match status" value="1"/>
</dbReference>
<dbReference type="GO" id="GO:0019825">
    <property type="term" value="F:oxygen binding"/>
    <property type="evidence" value="ECO:0007669"/>
    <property type="project" value="InterPro"/>
</dbReference>
<evidence type="ECO:0000313" key="3">
    <source>
        <dbReference type="EMBL" id="OTG20621.1"/>
    </source>
</evidence>
<keyword evidence="4" id="KW-1185">Reference proteome</keyword>
<dbReference type="EMBL" id="CM007896">
    <property type="protein sequence ID" value="OTG20621.1"/>
    <property type="molecule type" value="Genomic_DNA"/>
</dbReference>
<keyword evidence="1" id="KW-0813">Transport</keyword>
<gene>
    <name evidence="3" type="ORF">HannXRQ_Chr07g0195131</name>
</gene>
<dbReference type="GO" id="GO:0020037">
    <property type="term" value="F:heme binding"/>
    <property type="evidence" value="ECO:0007669"/>
    <property type="project" value="InterPro"/>
</dbReference>
<dbReference type="InterPro" id="IPR044203">
    <property type="entry name" value="GlbO/GLB3-like"/>
</dbReference>
<dbReference type="PANTHER" id="PTHR47366">
    <property type="entry name" value="TWO-ON-TWO HEMOGLOBIN-3"/>
    <property type="match status" value="1"/>
</dbReference>
<proteinExistence type="predicted"/>
<feature type="region of interest" description="Disordered" evidence="2">
    <location>
        <begin position="48"/>
        <end position="67"/>
    </location>
</feature>
<dbReference type="STRING" id="4232.A0A251UEA3"/>
<dbReference type="Proteomes" id="UP000215914">
    <property type="component" value="Chromosome 7"/>
</dbReference>
<keyword evidence="1" id="KW-0561">Oxygen transport</keyword>
<evidence type="ECO:0000256" key="2">
    <source>
        <dbReference type="SAM" id="MobiDB-lite"/>
    </source>
</evidence>
<sequence>MQTLQQKASEWSGVKQEDAFAIDQVNLFDKLGLQPFINLSTDFYTSRRGDPHFASSPTSKKRRRGRGRGRWFGVARVDGLGRMGDDPIPCSLRVNSSVSSVTN</sequence>
<dbReference type="InParanoid" id="A0A251UEA3"/>
<dbReference type="Gene3D" id="1.10.490.10">
    <property type="entry name" value="Globins"/>
    <property type="match status" value="1"/>
</dbReference>
<evidence type="ECO:0000256" key="1">
    <source>
        <dbReference type="ARBA" id="ARBA00022621"/>
    </source>
</evidence>
<accession>A0A251UEA3</accession>
<name>A0A251UEA3_HELAN</name>